<protein>
    <submittedName>
        <fullName evidence="1">Uncharacterized protein</fullName>
    </submittedName>
</protein>
<accession>M0NHL8</accession>
<comment type="caution">
    <text evidence="1">The sequence shown here is derived from an EMBL/GenBank/DDBJ whole genome shotgun (WGS) entry which is preliminary data.</text>
</comment>
<gene>
    <name evidence="1" type="ORF">C451_01588</name>
</gene>
<evidence type="ECO:0000313" key="1">
    <source>
        <dbReference type="EMBL" id="EMA56604.1"/>
    </source>
</evidence>
<keyword evidence="2" id="KW-1185">Reference proteome</keyword>
<dbReference type="AlphaFoldDB" id="M0NHL8"/>
<reference evidence="1 2" key="1">
    <citation type="journal article" date="2014" name="PLoS Genet.">
        <title>Phylogenetically driven sequencing of extremely halophilic archaea reveals strategies for static and dynamic osmo-response.</title>
        <authorList>
            <person name="Becker E.A."/>
            <person name="Seitzer P.M."/>
            <person name="Tritt A."/>
            <person name="Larsen D."/>
            <person name="Krusor M."/>
            <person name="Yao A.I."/>
            <person name="Wu D."/>
            <person name="Madern D."/>
            <person name="Eisen J.A."/>
            <person name="Darling A.E."/>
            <person name="Facciotti M.T."/>
        </authorList>
    </citation>
    <scope>NUCLEOTIDE SEQUENCE [LARGE SCALE GENOMIC DNA]</scope>
    <source>
        <strain evidence="1 2">JCM 13552</strain>
    </source>
</reference>
<evidence type="ECO:0000313" key="2">
    <source>
        <dbReference type="Proteomes" id="UP000011680"/>
    </source>
</evidence>
<name>M0NHL8_9EURY</name>
<sequence length="74" mass="8770">MEFLSHWTRSVDVVVEAVKEPFQKFRWLVNPCSPPRIGGEHGIVNEKREVKMFEKCCCLGLQCFEDLFDRRVIR</sequence>
<dbReference type="Proteomes" id="UP000011680">
    <property type="component" value="Unassembled WGS sequence"/>
</dbReference>
<dbReference type="EMBL" id="AOMF01000030">
    <property type="protein sequence ID" value="EMA56604.1"/>
    <property type="molecule type" value="Genomic_DNA"/>
</dbReference>
<proteinExistence type="predicted"/>
<organism evidence="1 2">
    <name type="scientific">Halococcus thailandensis JCM 13552</name>
    <dbReference type="NCBI Taxonomy" id="1227457"/>
    <lineage>
        <taxon>Archaea</taxon>
        <taxon>Methanobacteriati</taxon>
        <taxon>Methanobacteriota</taxon>
        <taxon>Stenosarchaea group</taxon>
        <taxon>Halobacteria</taxon>
        <taxon>Halobacteriales</taxon>
        <taxon>Halococcaceae</taxon>
        <taxon>Halococcus</taxon>
    </lineage>
</organism>